<evidence type="ECO:0000313" key="9">
    <source>
        <dbReference type="Proteomes" id="UP000319280"/>
    </source>
</evidence>
<dbReference type="Pfam" id="PF00389">
    <property type="entry name" value="2-Hacid_dh"/>
    <property type="match status" value="1"/>
</dbReference>
<dbReference type="InterPro" id="IPR029753">
    <property type="entry name" value="D-isomer_DH_CS"/>
</dbReference>
<evidence type="ECO:0000313" key="6">
    <source>
        <dbReference type="EMBL" id="TMN21479.1"/>
    </source>
</evidence>
<accession>A0A549YEV3</accession>
<evidence type="ECO:0000256" key="2">
    <source>
        <dbReference type="ARBA" id="ARBA00023002"/>
    </source>
</evidence>
<dbReference type="InterPro" id="IPR006139">
    <property type="entry name" value="D-isomer_2_OHA_DH_cat_dom"/>
</dbReference>
<dbReference type="GO" id="GO:0051287">
    <property type="term" value="F:NAD binding"/>
    <property type="evidence" value="ECO:0007669"/>
    <property type="project" value="InterPro"/>
</dbReference>
<dbReference type="InterPro" id="IPR036291">
    <property type="entry name" value="NAD(P)-bd_dom_sf"/>
</dbReference>
<gene>
    <name evidence="6" type="ORF">FFL34_04675</name>
    <name evidence="7" type="ORF">FH966_00830</name>
</gene>
<dbReference type="SUPFAM" id="SSF52283">
    <property type="entry name" value="Formate/glycerate dehydrogenase catalytic domain-like"/>
    <property type="match status" value="1"/>
</dbReference>
<feature type="domain" description="D-isomer specific 2-hydroxyacid dehydrogenase NAD-binding" evidence="5">
    <location>
        <begin position="108"/>
        <end position="287"/>
    </location>
</feature>
<dbReference type="Proteomes" id="UP000306980">
    <property type="component" value="Unassembled WGS sequence"/>
</dbReference>
<dbReference type="InterPro" id="IPR029752">
    <property type="entry name" value="D-isomer_DH_CS1"/>
</dbReference>
<keyword evidence="9" id="KW-1185">Reference proteome</keyword>
<dbReference type="AlphaFoldDB" id="A0A549YEV3"/>
<evidence type="ECO:0000313" key="8">
    <source>
        <dbReference type="Proteomes" id="UP000306980"/>
    </source>
</evidence>
<proteinExistence type="inferred from homology"/>
<accession>A0A5S3QID2</accession>
<dbReference type="Pfam" id="PF02826">
    <property type="entry name" value="2-Hacid_dh_C"/>
    <property type="match status" value="1"/>
</dbReference>
<dbReference type="InterPro" id="IPR006140">
    <property type="entry name" value="D-isomer_DH_NAD-bd"/>
</dbReference>
<dbReference type="GO" id="GO:0016618">
    <property type="term" value="F:hydroxypyruvate reductase [NAD(P)H] activity"/>
    <property type="evidence" value="ECO:0007669"/>
    <property type="project" value="TreeGrafter"/>
</dbReference>
<dbReference type="PANTHER" id="PTHR10996:SF283">
    <property type="entry name" value="GLYOXYLATE_HYDROXYPYRUVATE REDUCTASE B"/>
    <property type="match status" value="1"/>
</dbReference>
<reference evidence="6 8" key="1">
    <citation type="submission" date="2019-05" db="EMBL/GenBank/DDBJ databases">
        <title>Genomic analysis of Lentibacillus sp. NKC220-2.</title>
        <authorList>
            <person name="Oh Y.J."/>
        </authorList>
    </citation>
    <scope>NUCLEOTIDE SEQUENCE [LARGE SCALE GENOMIC DNA]</scope>
    <source>
        <strain evidence="6 8">NKC220-2</strain>
    </source>
</reference>
<dbReference type="EMBL" id="VCIA01000001">
    <property type="protein sequence ID" value="TMN21479.1"/>
    <property type="molecule type" value="Genomic_DNA"/>
</dbReference>
<dbReference type="PROSITE" id="PS00670">
    <property type="entry name" value="D_2_HYDROXYACID_DH_2"/>
    <property type="match status" value="1"/>
</dbReference>
<dbReference type="GO" id="GO:0030267">
    <property type="term" value="F:glyoxylate reductase (NADPH) activity"/>
    <property type="evidence" value="ECO:0007669"/>
    <property type="project" value="TreeGrafter"/>
</dbReference>
<dbReference type="FunFam" id="3.40.50.720:FF:000462">
    <property type="entry name" value="Glyoxylate reductase (NADP+)"/>
    <property type="match status" value="1"/>
</dbReference>
<dbReference type="GO" id="GO:0005829">
    <property type="term" value="C:cytosol"/>
    <property type="evidence" value="ECO:0007669"/>
    <property type="project" value="TreeGrafter"/>
</dbReference>
<dbReference type="CDD" id="cd05301">
    <property type="entry name" value="GDH"/>
    <property type="match status" value="1"/>
</dbReference>
<sequence length="328" mass="36268">MKKIIAYNRVEKPVLDTLNKKYDVRFFKDIDPATDPEFLKQLGEAEGIIGLDLPVDENLLNHAPNLKIVSNVSVGYNNLDVEALKKRNIMATNTPDVLNDTVADSIFGILIATARRIPELDQYVKNGEWDEAAVGNNLFGIDVHHKTLGIIGMGRIGRAIAKRAHFGFDMNILYHSRNQKPDVETTFQAGYRTLDDLLAESDFVLLITPLTPETEGLIGKREFGQMKNTAIFVNGSRGKTVVEQDMINALQNGEIAGAGLDVYTNEPIEKDNPLLTMKNTVTTPHIGSSTHETELKMSEVAAKNLVAGLNDRKPPNLIDASMWTDEGK</sequence>
<evidence type="ECO:0000313" key="7">
    <source>
        <dbReference type="EMBL" id="TRM10377.1"/>
    </source>
</evidence>
<protein>
    <submittedName>
        <fullName evidence="7">D-glycerate dehydrogenase</fullName>
    </submittedName>
</protein>
<dbReference type="PANTHER" id="PTHR10996">
    <property type="entry name" value="2-HYDROXYACID DEHYDROGENASE-RELATED"/>
    <property type="match status" value="1"/>
</dbReference>
<dbReference type="SUPFAM" id="SSF51735">
    <property type="entry name" value="NAD(P)-binding Rossmann-fold domains"/>
    <property type="match status" value="1"/>
</dbReference>
<dbReference type="RefSeq" id="WP_138601924.1">
    <property type="nucleotide sequence ID" value="NZ_VCIA01000001.1"/>
</dbReference>
<dbReference type="EMBL" id="VJMZ01000001">
    <property type="protein sequence ID" value="TRM10377.1"/>
    <property type="molecule type" value="Genomic_DNA"/>
</dbReference>
<feature type="domain" description="D-isomer specific 2-hydroxyacid dehydrogenase catalytic" evidence="4">
    <location>
        <begin position="5"/>
        <end position="318"/>
    </location>
</feature>
<comment type="similarity">
    <text evidence="1 3">Belongs to the D-isomer specific 2-hydroxyacid dehydrogenase family.</text>
</comment>
<name>A0A549YEV3_9BACI</name>
<evidence type="ECO:0000256" key="3">
    <source>
        <dbReference type="RuleBase" id="RU003719"/>
    </source>
</evidence>
<reference evidence="7 9" key="2">
    <citation type="submission" date="2019-07" db="EMBL/GenBank/DDBJ databases">
        <title>Genomic analysis of Lentibacillus sp. NKC851-2.</title>
        <authorList>
            <person name="Oh Y.J."/>
        </authorList>
    </citation>
    <scope>NUCLEOTIDE SEQUENCE [LARGE SCALE GENOMIC DNA]</scope>
    <source>
        <strain evidence="7 9">NKC851-2</strain>
    </source>
</reference>
<dbReference type="Proteomes" id="UP000319280">
    <property type="component" value="Unassembled WGS sequence"/>
</dbReference>
<evidence type="ECO:0000259" key="4">
    <source>
        <dbReference type="Pfam" id="PF00389"/>
    </source>
</evidence>
<dbReference type="OrthoDB" id="9805416at2"/>
<evidence type="ECO:0000259" key="5">
    <source>
        <dbReference type="Pfam" id="PF02826"/>
    </source>
</evidence>
<evidence type="ECO:0000256" key="1">
    <source>
        <dbReference type="ARBA" id="ARBA00005854"/>
    </source>
</evidence>
<organism evidence="7 9">
    <name type="scientific">Lentibacillus cibarius</name>
    <dbReference type="NCBI Taxonomy" id="2583219"/>
    <lineage>
        <taxon>Bacteria</taxon>
        <taxon>Bacillati</taxon>
        <taxon>Bacillota</taxon>
        <taxon>Bacilli</taxon>
        <taxon>Bacillales</taxon>
        <taxon>Bacillaceae</taxon>
        <taxon>Lentibacillus</taxon>
    </lineage>
</organism>
<comment type="caution">
    <text evidence="7">The sequence shown here is derived from an EMBL/GenBank/DDBJ whole genome shotgun (WGS) entry which is preliminary data.</text>
</comment>
<dbReference type="Gene3D" id="3.40.50.720">
    <property type="entry name" value="NAD(P)-binding Rossmann-like Domain"/>
    <property type="match status" value="2"/>
</dbReference>
<dbReference type="PROSITE" id="PS00065">
    <property type="entry name" value="D_2_HYDROXYACID_DH_1"/>
    <property type="match status" value="1"/>
</dbReference>
<dbReference type="InterPro" id="IPR050223">
    <property type="entry name" value="D-isomer_2-hydroxyacid_DH"/>
</dbReference>
<keyword evidence="2 3" id="KW-0560">Oxidoreductase</keyword>